<dbReference type="PANTHER" id="PTHR33360:SF2">
    <property type="entry name" value="TRANSPOSASE FOR INSERTION SEQUENCE ELEMENT IS200"/>
    <property type="match status" value="1"/>
</dbReference>
<name>A0A0L8VF78_9BACT</name>
<protein>
    <recommendedName>
        <fullName evidence="1">Transposase IS200-like domain-containing protein</fullName>
    </recommendedName>
</protein>
<dbReference type="InterPro" id="IPR036515">
    <property type="entry name" value="Transposase_17_sf"/>
</dbReference>
<dbReference type="RefSeq" id="WP_053178881.1">
    <property type="nucleotide sequence ID" value="NZ_LGIA01000009.1"/>
</dbReference>
<dbReference type="NCBIfam" id="NF033573">
    <property type="entry name" value="transpos_IS200"/>
    <property type="match status" value="1"/>
</dbReference>
<reference evidence="3" key="1">
    <citation type="submission" date="2015-07" db="EMBL/GenBank/DDBJ databases">
        <title>Genome sequencing of Sunxiuqinia dokdonensis strain SK.</title>
        <authorList>
            <person name="Ahn S."/>
            <person name="Kim B.-C."/>
        </authorList>
    </citation>
    <scope>NUCLEOTIDE SEQUENCE [LARGE SCALE GENOMIC DNA]</scope>
    <source>
        <strain evidence="3">SK</strain>
    </source>
</reference>
<accession>A0A0L8VF78</accession>
<dbReference type="SMART" id="SM01321">
    <property type="entry name" value="Y1_Tnp"/>
    <property type="match status" value="1"/>
</dbReference>
<dbReference type="InterPro" id="IPR002686">
    <property type="entry name" value="Transposase_17"/>
</dbReference>
<organism evidence="2 3">
    <name type="scientific">Sunxiuqinia dokdonensis</name>
    <dbReference type="NCBI Taxonomy" id="1409788"/>
    <lineage>
        <taxon>Bacteria</taxon>
        <taxon>Pseudomonadati</taxon>
        <taxon>Bacteroidota</taxon>
        <taxon>Bacteroidia</taxon>
        <taxon>Marinilabiliales</taxon>
        <taxon>Prolixibacteraceae</taxon>
        <taxon>Sunxiuqinia</taxon>
    </lineage>
</organism>
<dbReference type="PATRIC" id="fig|1409788.3.peg.195"/>
<dbReference type="GO" id="GO:0006313">
    <property type="term" value="P:DNA transposition"/>
    <property type="evidence" value="ECO:0007669"/>
    <property type="project" value="InterPro"/>
</dbReference>
<dbReference type="EMBL" id="LGIA01000009">
    <property type="protein sequence ID" value="KOH47013.1"/>
    <property type="molecule type" value="Genomic_DNA"/>
</dbReference>
<dbReference type="Pfam" id="PF01797">
    <property type="entry name" value="Y1_Tnp"/>
    <property type="match status" value="1"/>
</dbReference>
<evidence type="ECO:0000313" key="2">
    <source>
        <dbReference type="EMBL" id="KOH47013.1"/>
    </source>
</evidence>
<dbReference type="SUPFAM" id="SSF143422">
    <property type="entry name" value="Transposase IS200-like"/>
    <property type="match status" value="1"/>
</dbReference>
<sequence>MGQSLVQNYLHITFSTKHRQPLIDESIESELHSYLGGTCNNLACQVLTVGGYTDHVHILCMLSKKIALVTLMEELKAHSSKWIKTKGTAYQNFYWQDGYGAFSVNPSEINTVFNYISSQHEHHQVKTFQEEYRAFLKKYKVDYDERYVWE</sequence>
<proteinExistence type="predicted"/>
<dbReference type="OrthoDB" id="9797997at2"/>
<dbReference type="AlphaFoldDB" id="A0A0L8VF78"/>
<dbReference type="PANTHER" id="PTHR33360">
    <property type="entry name" value="TRANSPOSASE FOR INSERTION SEQUENCE ELEMENT IS200"/>
    <property type="match status" value="1"/>
</dbReference>
<keyword evidence="3" id="KW-1185">Reference proteome</keyword>
<dbReference type="GO" id="GO:0003677">
    <property type="term" value="F:DNA binding"/>
    <property type="evidence" value="ECO:0007669"/>
    <property type="project" value="InterPro"/>
</dbReference>
<evidence type="ECO:0000313" key="3">
    <source>
        <dbReference type="Proteomes" id="UP000036958"/>
    </source>
</evidence>
<dbReference type="STRING" id="1409788.NC99_01910"/>
<dbReference type="GO" id="GO:0004803">
    <property type="term" value="F:transposase activity"/>
    <property type="evidence" value="ECO:0007669"/>
    <property type="project" value="InterPro"/>
</dbReference>
<dbReference type="Proteomes" id="UP000036958">
    <property type="component" value="Unassembled WGS sequence"/>
</dbReference>
<comment type="caution">
    <text evidence="2">The sequence shown here is derived from an EMBL/GenBank/DDBJ whole genome shotgun (WGS) entry which is preliminary data.</text>
</comment>
<evidence type="ECO:0000259" key="1">
    <source>
        <dbReference type="SMART" id="SM01321"/>
    </source>
</evidence>
<feature type="domain" description="Transposase IS200-like" evidence="1">
    <location>
        <begin position="6"/>
        <end position="119"/>
    </location>
</feature>
<gene>
    <name evidence="2" type="ORF">NC99_01910</name>
</gene>
<dbReference type="Gene3D" id="3.30.70.1290">
    <property type="entry name" value="Transposase IS200-like"/>
    <property type="match status" value="1"/>
</dbReference>